<organism evidence="1">
    <name type="scientific">marine metagenome</name>
    <dbReference type="NCBI Taxonomy" id="408172"/>
    <lineage>
        <taxon>unclassified sequences</taxon>
        <taxon>metagenomes</taxon>
        <taxon>ecological metagenomes</taxon>
    </lineage>
</organism>
<name>A0A382W9D7_9ZZZZ</name>
<dbReference type="AlphaFoldDB" id="A0A382W9D7"/>
<accession>A0A382W9D7</accession>
<gene>
    <name evidence="1" type="ORF">METZ01_LOCUS408128</name>
</gene>
<dbReference type="EMBL" id="UINC01157985">
    <property type="protein sequence ID" value="SVD55274.1"/>
    <property type="molecule type" value="Genomic_DNA"/>
</dbReference>
<reference evidence="1" key="1">
    <citation type="submission" date="2018-05" db="EMBL/GenBank/DDBJ databases">
        <authorList>
            <person name="Lanie J.A."/>
            <person name="Ng W.-L."/>
            <person name="Kazmierczak K.M."/>
            <person name="Andrzejewski T.M."/>
            <person name="Davidsen T.M."/>
            <person name="Wayne K.J."/>
            <person name="Tettelin H."/>
            <person name="Glass J.I."/>
            <person name="Rusch D."/>
            <person name="Podicherti R."/>
            <person name="Tsui H.-C.T."/>
            <person name="Winkler M.E."/>
        </authorList>
    </citation>
    <scope>NUCLEOTIDE SEQUENCE</scope>
</reference>
<sequence>MWRFFLLIPLWFYCGCDENFSTEPTVPSNLVLEQREGLYFKPKETSPFSGTILRKHKNGRQSFEAVYSNGLKLLQRSWHNNGMPSDEYRFHEGHIVVRRDWDHTGKLQTWRKLELLTQEQFVRAAQYATNKPPDLQRAYLWFHIAAANG</sequence>
<proteinExistence type="predicted"/>
<evidence type="ECO:0000313" key="1">
    <source>
        <dbReference type="EMBL" id="SVD55274.1"/>
    </source>
</evidence>
<feature type="non-terminal residue" evidence="1">
    <location>
        <position position="149"/>
    </location>
</feature>
<protein>
    <submittedName>
        <fullName evidence="1">Uncharacterized protein</fullName>
    </submittedName>
</protein>